<dbReference type="PANTHER" id="PTHR30203">
    <property type="entry name" value="OUTER MEMBRANE CATION EFFLUX PROTEIN"/>
    <property type="match status" value="1"/>
</dbReference>
<gene>
    <name evidence="2" type="ORF">PGX00_16655</name>
</gene>
<proteinExistence type="inferred from homology"/>
<keyword evidence="3" id="KW-1185">Reference proteome</keyword>
<dbReference type="SUPFAM" id="SSF56954">
    <property type="entry name" value="Outer membrane efflux proteins (OEP)"/>
    <property type="match status" value="1"/>
</dbReference>
<reference evidence="2 3" key="1">
    <citation type="submission" date="2023-01" db="EMBL/GenBank/DDBJ databases">
        <title>Vibrio sp. KJ40-1 sp.nov, isolated from marine algae.</title>
        <authorList>
            <person name="Butt M."/>
            <person name="Kim J.M.J."/>
            <person name="Jeon C.O.C."/>
        </authorList>
    </citation>
    <scope>NUCLEOTIDE SEQUENCE [LARGE SCALE GENOMIC DNA]</scope>
    <source>
        <strain evidence="2 3">KJ40-1</strain>
    </source>
</reference>
<evidence type="ECO:0000313" key="3">
    <source>
        <dbReference type="Proteomes" id="UP001210678"/>
    </source>
</evidence>
<dbReference type="Proteomes" id="UP001210678">
    <property type="component" value="Unassembled WGS sequence"/>
</dbReference>
<dbReference type="EMBL" id="JAQLOI010000003">
    <property type="protein sequence ID" value="MDB1125181.1"/>
    <property type="molecule type" value="Genomic_DNA"/>
</dbReference>
<name>A0ABT4YVJ8_9VIBR</name>
<dbReference type="Gene3D" id="1.20.1600.10">
    <property type="entry name" value="Outer membrane efflux proteins (OEP)"/>
    <property type="match status" value="1"/>
</dbReference>
<comment type="similarity">
    <text evidence="1">Belongs to the outer membrane factor (OMF) (TC 1.B.17) family.</text>
</comment>
<dbReference type="InterPro" id="IPR010131">
    <property type="entry name" value="MdtP/NodT-like"/>
</dbReference>
<dbReference type="PROSITE" id="PS51257">
    <property type="entry name" value="PROKAR_LIPOPROTEIN"/>
    <property type="match status" value="1"/>
</dbReference>
<sequence>MKSYGKMSRSLVALAIVSLMGCSSSPDKNFQELAKQSLEQQIQWNAAQSEATEVVSLTELMNIPELDMLINQAMEKNPSLQQTLMALKIVYAERDATNSSRIPSLTAGYDADKEEESDASYSADLTVSWEVDLWNKIGNETNAADKDIASSIANYQSATDTLAANIMRAWLQISLQKQLVDIEKQRLQITEDNESLILEKYRAGLGDLEDLDTARTDSASTRATLANYTEVLAQNERSLALLIGTMGGDQSFNVSAEFPDVITPLVSLPEQDLSRRPDLKSAFYDLEAEEFRTDAAYKALLPSISLSVALSDTASSPTSALLTSPLWSLLGQLSAPIFDGGYLQSQVDIAEMTTEKAYWVYQETLLNAVNEVENALGQEKSLAEQQRHLELALESAKRSFANYQEKYREGLVDISDLISVQTNGFDVKANLTQVIYNRLVNRIDLGLALGLGVSS</sequence>
<dbReference type="PANTHER" id="PTHR30203:SF33">
    <property type="entry name" value="BLR4455 PROTEIN"/>
    <property type="match status" value="1"/>
</dbReference>
<dbReference type="Gene3D" id="2.20.200.10">
    <property type="entry name" value="Outer membrane efflux proteins (OEP)"/>
    <property type="match status" value="1"/>
</dbReference>
<dbReference type="InterPro" id="IPR003423">
    <property type="entry name" value="OMP_efflux"/>
</dbReference>
<evidence type="ECO:0000256" key="1">
    <source>
        <dbReference type="ARBA" id="ARBA00007613"/>
    </source>
</evidence>
<dbReference type="Pfam" id="PF02321">
    <property type="entry name" value="OEP"/>
    <property type="match status" value="2"/>
</dbReference>
<organism evidence="2 3">
    <name type="scientific">Vibrio algarum</name>
    <dbReference type="NCBI Taxonomy" id="3020714"/>
    <lineage>
        <taxon>Bacteria</taxon>
        <taxon>Pseudomonadati</taxon>
        <taxon>Pseudomonadota</taxon>
        <taxon>Gammaproteobacteria</taxon>
        <taxon>Vibrionales</taxon>
        <taxon>Vibrionaceae</taxon>
        <taxon>Vibrio</taxon>
    </lineage>
</organism>
<comment type="caution">
    <text evidence="2">The sequence shown here is derived from an EMBL/GenBank/DDBJ whole genome shotgun (WGS) entry which is preliminary data.</text>
</comment>
<accession>A0ABT4YVJ8</accession>
<evidence type="ECO:0000313" key="2">
    <source>
        <dbReference type="EMBL" id="MDB1125181.1"/>
    </source>
</evidence>
<protein>
    <submittedName>
        <fullName evidence="2">TolC family protein</fullName>
    </submittedName>
</protein>
<dbReference type="RefSeq" id="WP_272138651.1">
    <property type="nucleotide sequence ID" value="NZ_JAQLOI010000003.1"/>
</dbReference>